<dbReference type="RefSeq" id="WP_186949685.1">
    <property type="nucleotide sequence ID" value="NZ_JACOPL010000003.1"/>
</dbReference>
<dbReference type="EMBL" id="JACOPL010000003">
    <property type="protein sequence ID" value="MBC5724732.1"/>
    <property type="molecule type" value="Genomic_DNA"/>
</dbReference>
<dbReference type="GO" id="GO:0008168">
    <property type="term" value="F:methyltransferase activity"/>
    <property type="evidence" value="ECO:0007669"/>
    <property type="project" value="UniProtKB-KW"/>
</dbReference>
<keyword evidence="1" id="KW-0489">Methyltransferase</keyword>
<sequence>MDNLTASRIAGGNTAYKRVASDFYPTPPEATVALMDFLDLPKGTKIWEPACGQGHMVKVMEQMGYSVIGTDIQFGDDFLTTPLMDCEWIITNPPFSQSEQFIARCIEHGLPFALLLKSQYWHAAKRHPLFNLQQPEAILPLTWRPDFMFKTRGNGSPLMDVMWVQWHPDYHSTTHYIPLHRPTKERMEVLKDGKGD</sequence>
<comment type="caution">
    <text evidence="1">The sequence shown here is derived from an EMBL/GenBank/DDBJ whole genome shotgun (WGS) entry which is preliminary data.</text>
</comment>
<dbReference type="SUPFAM" id="SSF53335">
    <property type="entry name" value="S-adenosyl-L-methionine-dependent methyltransferases"/>
    <property type="match status" value="1"/>
</dbReference>
<protein>
    <submittedName>
        <fullName evidence="1">SAM-dependent DNA methyltransferase</fullName>
    </submittedName>
</protein>
<dbReference type="Gene3D" id="3.40.50.150">
    <property type="entry name" value="Vaccinia Virus protein VP39"/>
    <property type="match status" value="1"/>
</dbReference>
<evidence type="ECO:0000313" key="1">
    <source>
        <dbReference type="EMBL" id="MBC5724732.1"/>
    </source>
</evidence>
<dbReference type="Proteomes" id="UP000606499">
    <property type="component" value="Unassembled WGS sequence"/>
</dbReference>
<name>A0A923LVK0_9FIRM</name>
<proteinExistence type="predicted"/>
<gene>
    <name evidence="1" type="ORF">H8S45_04560</name>
</gene>
<organism evidence="1 2">
    <name type="scientific">Agathobaculum faecis</name>
    <dbReference type="NCBI Taxonomy" id="2763013"/>
    <lineage>
        <taxon>Bacteria</taxon>
        <taxon>Bacillati</taxon>
        <taxon>Bacillota</taxon>
        <taxon>Clostridia</taxon>
        <taxon>Eubacteriales</taxon>
        <taxon>Butyricicoccaceae</taxon>
        <taxon>Agathobaculum</taxon>
    </lineage>
</organism>
<keyword evidence="1" id="KW-0808">Transferase</keyword>
<dbReference type="InterPro" id="IPR029063">
    <property type="entry name" value="SAM-dependent_MTases_sf"/>
</dbReference>
<reference evidence="1" key="1">
    <citation type="submission" date="2020-08" db="EMBL/GenBank/DDBJ databases">
        <title>Genome public.</title>
        <authorList>
            <person name="Liu C."/>
            <person name="Sun Q."/>
        </authorList>
    </citation>
    <scope>NUCLEOTIDE SEQUENCE</scope>
    <source>
        <strain evidence="1">NSJ-28</strain>
    </source>
</reference>
<accession>A0A923LVK0</accession>
<keyword evidence="2" id="KW-1185">Reference proteome</keyword>
<dbReference type="GO" id="GO:0032259">
    <property type="term" value="P:methylation"/>
    <property type="evidence" value="ECO:0007669"/>
    <property type="project" value="UniProtKB-KW"/>
</dbReference>
<evidence type="ECO:0000313" key="2">
    <source>
        <dbReference type="Proteomes" id="UP000606499"/>
    </source>
</evidence>
<dbReference type="AlphaFoldDB" id="A0A923LVK0"/>